<dbReference type="EMBL" id="VDUY01000008">
    <property type="protein sequence ID" value="TXL63541.1"/>
    <property type="molecule type" value="Genomic_DNA"/>
</dbReference>
<accession>A0A5C8NRM9</accession>
<dbReference type="PANTHER" id="PTHR10625">
    <property type="entry name" value="HISTONE DEACETYLASE HDAC1-RELATED"/>
    <property type="match status" value="1"/>
</dbReference>
<comment type="caution">
    <text evidence="4">The sequence shown here is derived from an EMBL/GenBank/DDBJ whole genome shotgun (WGS) entry which is preliminary data.</text>
</comment>
<dbReference type="CDD" id="cd09993">
    <property type="entry name" value="HDAC_classIV"/>
    <property type="match status" value="1"/>
</dbReference>
<name>A0A5C8NRM9_9BURK</name>
<dbReference type="RefSeq" id="WP_147705695.1">
    <property type="nucleotide sequence ID" value="NZ_VDUY01000008.1"/>
</dbReference>
<dbReference type="OrthoDB" id="9808367at2"/>
<dbReference type="Proteomes" id="UP000321548">
    <property type="component" value="Unassembled WGS sequence"/>
</dbReference>
<proteinExistence type="inferred from homology"/>
<evidence type="ECO:0000256" key="1">
    <source>
        <dbReference type="ARBA" id="ARBA00005947"/>
    </source>
</evidence>
<sequence length="325" mass="35106">MDAFYSDRFVLPLPAGHRFPMAKYGQLRERVGEALPGVRLREPEAATDGVLALAHHPDWVARLVEGRLRADEIRAIGFPWSPEMVERSRRSAGASVAAARSALRDGAAANLAGGTHHASADRGEGFCCFNDLAVAARLMQAERRVRRVAIVDLDVHQGNGTAEILARDDSVFTLSIHGERNYPFRKAVGDLDVALPDGAGDDAYLEALDRALAELARRFAPDLVLYLAGADVYEGDRLGRLSLTRPGIAERDRRVFAFARRAGLPVAVAMGGGYCPRIEDIVEIHLETVRQAWSHAHGSMSAMPESLDAARAGQGAGANPGTENR</sequence>
<comment type="similarity">
    <text evidence="1">Belongs to the histone deacetylase family.</text>
</comment>
<dbReference type="InterPro" id="IPR000286">
    <property type="entry name" value="HDACs"/>
</dbReference>
<evidence type="ECO:0000313" key="5">
    <source>
        <dbReference type="Proteomes" id="UP000321548"/>
    </source>
</evidence>
<dbReference type="Pfam" id="PF00850">
    <property type="entry name" value="Hist_deacetyl"/>
    <property type="match status" value="1"/>
</dbReference>
<protein>
    <submittedName>
        <fullName evidence="4">Histone deacetylase</fullName>
    </submittedName>
</protein>
<keyword evidence="5" id="KW-1185">Reference proteome</keyword>
<evidence type="ECO:0000256" key="2">
    <source>
        <dbReference type="ARBA" id="ARBA00022801"/>
    </source>
</evidence>
<dbReference type="GO" id="GO:0016787">
    <property type="term" value="F:hydrolase activity"/>
    <property type="evidence" value="ECO:0007669"/>
    <property type="project" value="UniProtKB-KW"/>
</dbReference>
<organism evidence="4 5">
    <name type="scientific">Zeimonas arvi</name>
    <dbReference type="NCBI Taxonomy" id="2498847"/>
    <lineage>
        <taxon>Bacteria</taxon>
        <taxon>Pseudomonadati</taxon>
        <taxon>Pseudomonadota</taxon>
        <taxon>Betaproteobacteria</taxon>
        <taxon>Burkholderiales</taxon>
        <taxon>Burkholderiaceae</taxon>
        <taxon>Zeimonas</taxon>
    </lineage>
</organism>
<feature type="domain" description="Histone deacetylase" evidence="3">
    <location>
        <begin position="34"/>
        <end position="283"/>
    </location>
</feature>
<dbReference type="InterPro" id="IPR023696">
    <property type="entry name" value="Ureohydrolase_dom_sf"/>
</dbReference>
<reference evidence="4 5" key="1">
    <citation type="submission" date="2019-06" db="EMBL/GenBank/DDBJ databases">
        <title>Quisquiliibacterium sp. nov., isolated from a maize field.</title>
        <authorList>
            <person name="Lin S.-Y."/>
            <person name="Tsai C.-F."/>
            <person name="Young C.-C."/>
        </authorList>
    </citation>
    <scope>NUCLEOTIDE SEQUENCE [LARGE SCALE GENOMIC DNA]</scope>
    <source>
        <strain evidence="4 5">CC-CFT501</strain>
    </source>
</reference>
<dbReference type="InterPro" id="IPR023801">
    <property type="entry name" value="His_deacetylse_dom"/>
</dbReference>
<dbReference type="PANTHER" id="PTHR10625:SF19">
    <property type="entry name" value="HISTONE DEACETYLASE 12"/>
    <property type="match status" value="1"/>
</dbReference>
<dbReference type="AlphaFoldDB" id="A0A5C8NRM9"/>
<keyword evidence="2" id="KW-0378">Hydrolase</keyword>
<evidence type="ECO:0000313" key="4">
    <source>
        <dbReference type="EMBL" id="TXL63541.1"/>
    </source>
</evidence>
<dbReference type="PRINTS" id="PR01270">
    <property type="entry name" value="HDASUPER"/>
</dbReference>
<evidence type="ECO:0000259" key="3">
    <source>
        <dbReference type="Pfam" id="PF00850"/>
    </source>
</evidence>
<dbReference type="InterPro" id="IPR044150">
    <property type="entry name" value="HDAC_classIV"/>
</dbReference>
<dbReference type="InterPro" id="IPR037138">
    <property type="entry name" value="His_deacetylse_dom_sf"/>
</dbReference>
<dbReference type="Gene3D" id="3.40.800.20">
    <property type="entry name" value="Histone deacetylase domain"/>
    <property type="match status" value="1"/>
</dbReference>
<dbReference type="GO" id="GO:0004407">
    <property type="term" value="F:histone deacetylase activity"/>
    <property type="evidence" value="ECO:0007669"/>
    <property type="project" value="InterPro"/>
</dbReference>
<gene>
    <name evidence="4" type="ORF">FHP08_17020</name>
</gene>
<dbReference type="SUPFAM" id="SSF52768">
    <property type="entry name" value="Arginase/deacetylase"/>
    <property type="match status" value="1"/>
</dbReference>
<dbReference type="GO" id="GO:0040029">
    <property type="term" value="P:epigenetic regulation of gene expression"/>
    <property type="evidence" value="ECO:0007669"/>
    <property type="project" value="TreeGrafter"/>
</dbReference>